<feature type="domain" description="NlpC/P60" evidence="5">
    <location>
        <begin position="209"/>
        <end position="323"/>
    </location>
</feature>
<organism evidence="6 7">
    <name type="scientific">Micromonospora echinospora</name>
    <name type="common">Micromonospora purpurea</name>
    <dbReference type="NCBI Taxonomy" id="1877"/>
    <lineage>
        <taxon>Bacteria</taxon>
        <taxon>Bacillati</taxon>
        <taxon>Actinomycetota</taxon>
        <taxon>Actinomycetes</taxon>
        <taxon>Micromonosporales</taxon>
        <taxon>Micromonosporaceae</taxon>
        <taxon>Micromonospora</taxon>
    </lineage>
</organism>
<dbReference type="InterPro" id="IPR000064">
    <property type="entry name" value="NLP_P60_dom"/>
</dbReference>
<dbReference type="Proteomes" id="UP000198253">
    <property type="component" value="Chromosome I"/>
</dbReference>
<evidence type="ECO:0000256" key="3">
    <source>
        <dbReference type="ARBA" id="ARBA00022801"/>
    </source>
</evidence>
<gene>
    <name evidence="6" type="ORF">GA0070618_3312</name>
</gene>
<evidence type="ECO:0000313" key="6">
    <source>
        <dbReference type="EMBL" id="SCF11495.1"/>
    </source>
</evidence>
<keyword evidence="2" id="KW-0645">Protease</keyword>
<evidence type="ECO:0000256" key="1">
    <source>
        <dbReference type="ARBA" id="ARBA00007074"/>
    </source>
</evidence>
<dbReference type="Gene3D" id="6.10.250.3150">
    <property type="match status" value="1"/>
</dbReference>
<dbReference type="GO" id="GO:0008234">
    <property type="term" value="F:cysteine-type peptidase activity"/>
    <property type="evidence" value="ECO:0007669"/>
    <property type="project" value="UniProtKB-KW"/>
</dbReference>
<dbReference type="PANTHER" id="PTHR47359">
    <property type="entry name" value="PEPTIDOGLYCAN DL-ENDOPEPTIDASE CWLO"/>
    <property type="match status" value="1"/>
</dbReference>
<evidence type="ECO:0000256" key="2">
    <source>
        <dbReference type="ARBA" id="ARBA00022670"/>
    </source>
</evidence>
<evidence type="ECO:0000259" key="5">
    <source>
        <dbReference type="PROSITE" id="PS51935"/>
    </source>
</evidence>
<dbReference type="SUPFAM" id="SSF54001">
    <property type="entry name" value="Cysteine proteinases"/>
    <property type="match status" value="1"/>
</dbReference>
<protein>
    <submittedName>
        <fullName evidence="6">Cell wall-associated hydrolase, NlpC family</fullName>
    </submittedName>
</protein>
<reference evidence="7" key="1">
    <citation type="submission" date="2016-06" db="EMBL/GenBank/DDBJ databases">
        <authorList>
            <person name="Varghese N."/>
            <person name="Submissions Spin"/>
        </authorList>
    </citation>
    <scope>NUCLEOTIDE SEQUENCE [LARGE SCALE GENOMIC DNA]</scope>
    <source>
        <strain evidence="7">DSM 43816</strain>
    </source>
</reference>
<sequence length="323" mass="35181">MSSSLRILLRSLVIGGLVTVLLAPASVVRAEPTPAELTRRIDRASTELERVVESWNKLNEDIKANQAAVAKLTTRIGPLERQVAQGRADVDRYAVTAYKTGGLGTTEVLLRTGDRSALLARLGTLDQVTRRREQQVAGFGADRRKLVDTKARLEATLTRQAAQSRELAAGKKRIERDLSRLYELRRQAYGAATEKPARPATRPKTPAVSGQAGVAVRYAYGVLGKPYQWGAAGPNGYDCSGLTLAAWRAAGKSLPHNAARQWNATTRISRGDLRPGDLVFYRALGHVALYVGGGKVIHAPTFGRNVELRDVDLMSPYGYGRVR</sequence>
<keyword evidence="7" id="KW-1185">Reference proteome</keyword>
<dbReference type="Gene3D" id="3.90.1720.10">
    <property type="entry name" value="endopeptidase domain like (from Nostoc punctiforme)"/>
    <property type="match status" value="1"/>
</dbReference>
<dbReference type="Pfam" id="PF00877">
    <property type="entry name" value="NLPC_P60"/>
    <property type="match status" value="1"/>
</dbReference>
<dbReference type="GO" id="GO:0006508">
    <property type="term" value="P:proteolysis"/>
    <property type="evidence" value="ECO:0007669"/>
    <property type="project" value="UniProtKB-KW"/>
</dbReference>
<proteinExistence type="inferred from homology"/>
<dbReference type="InterPro" id="IPR051794">
    <property type="entry name" value="PG_Endopeptidase_C40"/>
</dbReference>
<evidence type="ECO:0000256" key="4">
    <source>
        <dbReference type="ARBA" id="ARBA00022807"/>
    </source>
</evidence>
<keyword evidence="3 6" id="KW-0378">Hydrolase</keyword>
<dbReference type="PROSITE" id="PS51935">
    <property type="entry name" value="NLPC_P60"/>
    <property type="match status" value="1"/>
</dbReference>
<dbReference type="InParanoid" id="A0A1C4XSP7"/>
<evidence type="ECO:0000313" key="7">
    <source>
        <dbReference type="Proteomes" id="UP000198253"/>
    </source>
</evidence>
<comment type="similarity">
    <text evidence="1">Belongs to the peptidase C40 family.</text>
</comment>
<dbReference type="PANTHER" id="PTHR47359:SF3">
    <property type="entry name" value="NLP_P60 DOMAIN-CONTAINING PROTEIN-RELATED"/>
    <property type="match status" value="1"/>
</dbReference>
<dbReference type="EMBL" id="LT607413">
    <property type="protein sequence ID" value="SCF11495.1"/>
    <property type="molecule type" value="Genomic_DNA"/>
</dbReference>
<dbReference type="AlphaFoldDB" id="A0A1C4XSP7"/>
<keyword evidence="4" id="KW-0788">Thiol protease</keyword>
<name>A0A1C4XSP7_MICEC</name>
<dbReference type="RefSeq" id="WP_231931759.1">
    <property type="nucleotide sequence ID" value="NZ_LT607413.1"/>
</dbReference>
<accession>A0A1C4XSP7</accession>
<dbReference type="InterPro" id="IPR038765">
    <property type="entry name" value="Papain-like_cys_pep_sf"/>
</dbReference>